<dbReference type="RefSeq" id="WP_142947454.1">
    <property type="nucleotide sequence ID" value="NZ_ARXR01000001.1"/>
</dbReference>
<keyword evidence="3" id="KW-1185">Reference proteome</keyword>
<evidence type="ECO:0000313" key="3">
    <source>
        <dbReference type="Proteomes" id="UP000644441"/>
    </source>
</evidence>
<proteinExistence type="predicted"/>
<evidence type="ECO:0000256" key="1">
    <source>
        <dbReference type="SAM" id="SignalP"/>
    </source>
</evidence>
<dbReference type="Proteomes" id="UP000644441">
    <property type="component" value="Unassembled WGS sequence"/>
</dbReference>
<protein>
    <recommendedName>
        <fullName evidence="4">DUF4331 domain-containing protein</fullName>
    </recommendedName>
</protein>
<feature type="signal peptide" evidence="1">
    <location>
        <begin position="1"/>
        <end position="26"/>
    </location>
</feature>
<comment type="caution">
    <text evidence="2">The sequence shown here is derived from an EMBL/GenBank/DDBJ whole genome shotgun (WGS) entry which is preliminary data.</text>
</comment>
<evidence type="ECO:0008006" key="4">
    <source>
        <dbReference type="Google" id="ProtNLM"/>
    </source>
</evidence>
<dbReference type="InterPro" id="IPR025566">
    <property type="entry name" value="DUF4331"/>
</dbReference>
<dbReference type="EMBL" id="ARXR01000001">
    <property type="protein sequence ID" value="MBF5051412.1"/>
    <property type="molecule type" value="Genomic_DNA"/>
</dbReference>
<evidence type="ECO:0000313" key="2">
    <source>
        <dbReference type="EMBL" id="MBF5051412.1"/>
    </source>
</evidence>
<keyword evidence="1" id="KW-0732">Signal</keyword>
<gene>
    <name evidence="2" type="ORF">ISO4_00014</name>
</gene>
<reference evidence="2 3" key="1">
    <citation type="submission" date="2012-09" db="EMBL/GenBank/DDBJ databases">
        <title>Genome Sequence of alkane-degrading Bacterium Alcanivorax venustensis ISO4.</title>
        <authorList>
            <person name="Lai Q."/>
            <person name="Shao Z."/>
        </authorList>
    </citation>
    <scope>NUCLEOTIDE SEQUENCE [LARGE SCALE GENOMIC DNA]</scope>
    <source>
        <strain evidence="2 3">ISO4</strain>
    </source>
</reference>
<organism evidence="2 3">
    <name type="scientific">Alloalcanivorax venustensis ISO4</name>
    <dbReference type="NCBI Taxonomy" id="1177184"/>
    <lineage>
        <taxon>Bacteria</taxon>
        <taxon>Pseudomonadati</taxon>
        <taxon>Pseudomonadota</taxon>
        <taxon>Gammaproteobacteria</taxon>
        <taxon>Oceanospirillales</taxon>
        <taxon>Alcanivoracaceae</taxon>
        <taxon>Alloalcanivorax</taxon>
    </lineage>
</organism>
<dbReference type="Pfam" id="PF14224">
    <property type="entry name" value="DUF4331"/>
    <property type="match status" value="1"/>
</dbReference>
<sequence length="516" mass="54307">MQHLLAKSPLAIAVASLVLAAPSVLASSHREAPFITGSPKVDGTDFYMFRSYEPTRSDFVTLIANYQPLQDAYGGPNYFLLDENAVYEIHIDNDGDAIEDLTFQFQFNNEYKNLAVPAGADGDTPVPLSNIGPISAGDTNALNVTQTYTVKLITGDRRSGQSQAITNASSSSETFIKPMDNIGNKSIPDYPAYASDAIYPIAIPGCDNDGRVFVGQRKEGFVVNLGEVFDLVNTNPVGPRDGERNIIGDKNITSLALEVPKSCLTAGDSAVIGGWTTASVPQARVINPAPQGSAVTGSAGAKPASVEGGAFTQVSRLGSPLVNEVVIGLPDKDRFNASEPKDDGQFAQYVTNPSLPVLLNALFGDAALPPETPRNDLVTAFLTGFPGVNQLPTVTPSEMLRLNTDIEPTVPADQNDLGVVGGDLAGFPNGRRPYDDVVDIALNAAMGKLCGQLDAGNCGTQSTPQNGDNFYTDGTRAAGATAATSVISGEIDNDDTYLAEFPYLANPIPGSPNEAR</sequence>
<feature type="chain" id="PRO_5045087652" description="DUF4331 domain-containing protein" evidence="1">
    <location>
        <begin position="27"/>
        <end position="516"/>
    </location>
</feature>
<accession>A0ABS0ACS2</accession>
<name>A0ABS0ACS2_9GAMM</name>